<reference evidence="1" key="2">
    <citation type="journal article" date="2023" name="IMA Fungus">
        <title>Comparative genomic study of the Penicillium genus elucidates a diverse pangenome and 15 lateral gene transfer events.</title>
        <authorList>
            <person name="Petersen C."/>
            <person name="Sorensen T."/>
            <person name="Nielsen M.R."/>
            <person name="Sondergaard T.E."/>
            <person name="Sorensen J.L."/>
            <person name="Fitzpatrick D.A."/>
            <person name="Frisvad J.C."/>
            <person name="Nielsen K.L."/>
        </authorList>
    </citation>
    <scope>NUCLEOTIDE SEQUENCE</scope>
    <source>
        <strain evidence="1">IBT 29864</strain>
    </source>
</reference>
<dbReference type="Proteomes" id="UP001147782">
    <property type="component" value="Unassembled WGS sequence"/>
</dbReference>
<keyword evidence="2" id="KW-1185">Reference proteome</keyword>
<protein>
    <submittedName>
        <fullName evidence="1">Uncharacterized protein</fullName>
    </submittedName>
</protein>
<dbReference type="CDD" id="cd09272">
    <property type="entry name" value="RNase_HI_RT_Ty1"/>
    <property type="match status" value="1"/>
</dbReference>
<evidence type="ECO:0000313" key="1">
    <source>
        <dbReference type="EMBL" id="KAJ5378302.1"/>
    </source>
</evidence>
<reference evidence="1" key="1">
    <citation type="submission" date="2022-11" db="EMBL/GenBank/DDBJ databases">
        <authorList>
            <person name="Petersen C."/>
        </authorList>
    </citation>
    <scope>NUCLEOTIDE SEQUENCE</scope>
    <source>
        <strain evidence="1">IBT 29864</strain>
    </source>
</reference>
<sequence>MAPKVLLNNVPDGSDLDKDTKARFGTAIGSLIYLMLIGYTDADFSGSVVTNSIYSTSGYVFKLTGALVSWSSKRQGEVATSTTHAEYIG</sequence>
<proteinExistence type="predicted"/>
<name>A0A9W9SHK7_9EURO</name>
<gene>
    <name evidence="1" type="ORF">N7496_005711</name>
</gene>
<dbReference type="GeneID" id="81437819"/>
<dbReference type="AlphaFoldDB" id="A0A9W9SHK7"/>
<organism evidence="1 2">
    <name type="scientific">Penicillium cataractarum</name>
    <dbReference type="NCBI Taxonomy" id="2100454"/>
    <lineage>
        <taxon>Eukaryota</taxon>
        <taxon>Fungi</taxon>
        <taxon>Dikarya</taxon>
        <taxon>Ascomycota</taxon>
        <taxon>Pezizomycotina</taxon>
        <taxon>Eurotiomycetes</taxon>
        <taxon>Eurotiomycetidae</taxon>
        <taxon>Eurotiales</taxon>
        <taxon>Aspergillaceae</taxon>
        <taxon>Penicillium</taxon>
    </lineage>
</organism>
<accession>A0A9W9SHK7</accession>
<dbReference type="EMBL" id="JAPZBS010000004">
    <property type="protein sequence ID" value="KAJ5378302.1"/>
    <property type="molecule type" value="Genomic_DNA"/>
</dbReference>
<comment type="caution">
    <text evidence="1">The sequence shown here is derived from an EMBL/GenBank/DDBJ whole genome shotgun (WGS) entry which is preliminary data.</text>
</comment>
<evidence type="ECO:0000313" key="2">
    <source>
        <dbReference type="Proteomes" id="UP001147782"/>
    </source>
</evidence>
<dbReference type="RefSeq" id="XP_056557165.1">
    <property type="nucleotide sequence ID" value="XM_056698640.1"/>
</dbReference>
<dbReference type="OrthoDB" id="3799035at2759"/>